<feature type="region of interest" description="Disordered" evidence="1">
    <location>
        <begin position="1"/>
        <end position="46"/>
    </location>
</feature>
<organism evidence="2">
    <name type="scientific">Arundo donax</name>
    <name type="common">Giant reed</name>
    <name type="synonym">Donax arundinaceus</name>
    <dbReference type="NCBI Taxonomy" id="35708"/>
    <lineage>
        <taxon>Eukaryota</taxon>
        <taxon>Viridiplantae</taxon>
        <taxon>Streptophyta</taxon>
        <taxon>Embryophyta</taxon>
        <taxon>Tracheophyta</taxon>
        <taxon>Spermatophyta</taxon>
        <taxon>Magnoliopsida</taxon>
        <taxon>Liliopsida</taxon>
        <taxon>Poales</taxon>
        <taxon>Poaceae</taxon>
        <taxon>PACMAD clade</taxon>
        <taxon>Arundinoideae</taxon>
        <taxon>Arundineae</taxon>
        <taxon>Arundo</taxon>
    </lineage>
</organism>
<feature type="compositionally biased region" description="Basic and acidic residues" evidence="1">
    <location>
        <begin position="37"/>
        <end position="46"/>
    </location>
</feature>
<dbReference type="AlphaFoldDB" id="A0A0A9DE84"/>
<protein>
    <submittedName>
        <fullName evidence="2">Uncharacterized protein</fullName>
    </submittedName>
</protein>
<feature type="compositionally biased region" description="Basic and acidic residues" evidence="1">
    <location>
        <begin position="1"/>
        <end position="10"/>
    </location>
</feature>
<reference evidence="2" key="2">
    <citation type="journal article" date="2015" name="Data Brief">
        <title>Shoot transcriptome of the giant reed, Arundo donax.</title>
        <authorList>
            <person name="Barrero R.A."/>
            <person name="Guerrero F.D."/>
            <person name="Moolhuijzen P."/>
            <person name="Goolsby J.A."/>
            <person name="Tidwell J."/>
            <person name="Bellgard S.E."/>
            <person name="Bellgard M.I."/>
        </authorList>
    </citation>
    <scope>NUCLEOTIDE SEQUENCE</scope>
    <source>
        <tissue evidence="2">Shoot tissue taken approximately 20 cm above the soil surface</tissue>
    </source>
</reference>
<dbReference type="EMBL" id="GBRH01213930">
    <property type="protein sequence ID" value="JAD83965.1"/>
    <property type="molecule type" value="Transcribed_RNA"/>
</dbReference>
<sequence>METPSRDTRHTSPNPLSSYMSTDTRESLGQCLRRRHATESPRQRKPPECALIINKGYLSRKEHQLQCLIHLYVSHDFVVFLHL</sequence>
<proteinExistence type="predicted"/>
<feature type="compositionally biased region" description="Polar residues" evidence="1">
    <location>
        <begin position="11"/>
        <end position="22"/>
    </location>
</feature>
<reference evidence="2" key="1">
    <citation type="submission" date="2014-09" db="EMBL/GenBank/DDBJ databases">
        <authorList>
            <person name="Magalhaes I.L.F."/>
            <person name="Oliveira U."/>
            <person name="Santos F.R."/>
            <person name="Vidigal T.H.D.A."/>
            <person name="Brescovit A.D."/>
            <person name="Santos A.J."/>
        </authorList>
    </citation>
    <scope>NUCLEOTIDE SEQUENCE</scope>
    <source>
        <tissue evidence="2">Shoot tissue taken approximately 20 cm above the soil surface</tissue>
    </source>
</reference>
<name>A0A0A9DE84_ARUDO</name>
<evidence type="ECO:0000256" key="1">
    <source>
        <dbReference type="SAM" id="MobiDB-lite"/>
    </source>
</evidence>
<evidence type="ECO:0000313" key="2">
    <source>
        <dbReference type="EMBL" id="JAD83965.1"/>
    </source>
</evidence>
<accession>A0A0A9DE84</accession>